<protein>
    <submittedName>
        <fullName evidence="13">Uncharacterized protein</fullName>
    </submittedName>
</protein>
<keyword evidence="6" id="KW-0303">Gap junction</keyword>
<dbReference type="PANTHER" id="PTHR11893:SF25">
    <property type="entry name" value="INNEXIN"/>
    <property type="match status" value="1"/>
</dbReference>
<evidence type="ECO:0000256" key="2">
    <source>
        <dbReference type="ARBA" id="ARBA00004651"/>
    </source>
</evidence>
<keyword evidence="4" id="KW-1003">Cell membrane</keyword>
<proteinExistence type="predicted"/>
<evidence type="ECO:0000256" key="4">
    <source>
        <dbReference type="ARBA" id="ARBA00022475"/>
    </source>
</evidence>
<dbReference type="OrthoDB" id="5813767at2759"/>
<keyword evidence="8 12" id="KW-1133">Transmembrane helix</keyword>
<dbReference type="InterPro" id="IPR000990">
    <property type="entry name" value="Innexin"/>
</dbReference>
<comment type="subcellular location">
    <subcellularLocation>
        <location evidence="1">Cell junction</location>
        <location evidence="1">Gap junction</location>
    </subcellularLocation>
    <subcellularLocation>
        <location evidence="2">Cell membrane</location>
        <topology evidence="2">Multi-pass membrane protein</topology>
    </subcellularLocation>
</comment>
<evidence type="ECO:0000256" key="8">
    <source>
        <dbReference type="ARBA" id="ARBA00022989"/>
    </source>
</evidence>
<sequence length="178" mass="19764">MSKRRSTNLFTLLNDDPASAHATSSFRRCSSSSSFAGTGFSIAVSVLRLCHQLDPGLSARSPPGRRRTASQLRPQSTYSPLHSTMVGGYRIGMHFLASALRFLEPRVDDDFVDRLHYLYTSTLVLMFAVLVSAKQYEYMSMDMVPPSYLLPFLILTYVLVSPKEDLGTTLGDAKTLDN</sequence>
<evidence type="ECO:0000256" key="6">
    <source>
        <dbReference type="ARBA" id="ARBA00022868"/>
    </source>
</evidence>
<feature type="transmembrane region" description="Helical" evidence="12">
    <location>
        <begin position="115"/>
        <end position="131"/>
    </location>
</feature>
<evidence type="ECO:0000313" key="13">
    <source>
        <dbReference type="EMBL" id="ETN73252.1"/>
    </source>
</evidence>
<gene>
    <name evidence="13" type="ORF">NECAME_13575</name>
</gene>
<accession>W2SX81</accession>
<keyword evidence="5 12" id="KW-0812">Transmembrane</keyword>
<evidence type="ECO:0000256" key="5">
    <source>
        <dbReference type="ARBA" id="ARBA00022692"/>
    </source>
</evidence>
<evidence type="ECO:0000256" key="9">
    <source>
        <dbReference type="ARBA" id="ARBA00023065"/>
    </source>
</evidence>
<dbReference type="GO" id="GO:0034220">
    <property type="term" value="P:monoatomic ion transmembrane transport"/>
    <property type="evidence" value="ECO:0007669"/>
    <property type="project" value="UniProtKB-KW"/>
</dbReference>
<evidence type="ECO:0000256" key="11">
    <source>
        <dbReference type="ARBA" id="ARBA00023303"/>
    </source>
</evidence>
<feature type="transmembrane region" description="Helical" evidence="12">
    <location>
        <begin position="143"/>
        <end position="160"/>
    </location>
</feature>
<organism evidence="13 14">
    <name type="scientific">Necator americanus</name>
    <name type="common">Human hookworm</name>
    <dbReference type="NCBI Taxonomy" id="51031"/>
    <lineage>
        <taxon>Eukaryota</taxon>
        <taxon>Metazoa</taxon>
        <taxon>Ecdysozoa</taxon>
        <taxon>Nematoda</taxon>
        <taxon>Chromadorea</taxon>
        <taxon>Rhabditida</taxon>
        <taxon>Rhabditina</taxon>
        <taxon>Rhabditomorpha</taxon>
        <taxon>Strongyloidea</taxon>
        <taxon>Ancylostomatidae</taxon>
        <taxon>Bunostominae</taxon>
        <taxon>Necator</taxon>
    </lineage>
</organism>
<keyword evidence="14" id="KW-1185">Reference proteome</keyword>
<evidence type="ECO:0000313" key="14">
    <source>
        <dbReference type="Proteomes" id="UP000053676"/>
    </source>
</evidence>
<evidence type="ECO:0000256" key="12">
    <source>
        <dbReference type="SAM" id="Phobius"/>
    </source>
</evidence>
<reference evidence="14" key="1">
    <citation type="journal article" date="2014" name="Nat. Genet.">
        <title>Genome of the human hookworm Necator americanus.</title>
        <authorList>
            <person name="Tang Y.T."/>
            <person name="Gao X."/>
            <person name="Rosa B.A."/>
            <person name="Abubucker S."/>
            <person name="Hallsworth-Pepin K."/>
            <person name="Martin J."/>
            <person name="Tyagi R."/>
            <person name="Heizer E."/>
            <person name="Zhang X."/>
            <person name="Bhonagiri-Palsikar V."/>
            <person name="Minx P."/>
            <person name="Warren W.C."/>
            <person name="Wang Q."/>
            <person name="Zhan B."/>
            <person name="Hotez P.J."/>
            <person name="Sternberg P.W."/>
            <person name="Dougall A."/>
            <person name="Gaze S.T."/>
            <person name="Mulvenna J."/>
            <person name="Sotillo J."/>
            <person name="Ranganathan S."/>
            <person name="Rabelo E.M."/>
            <person name="Wilson R.K."/>
            <person name="Felgner P.L."/>
            <person name="Bethony J."/>
            <person name="Hawdon J.M."/>
            <person name="Gasser R.B."/>
            <person name="Loukas A."/>
            <person name="Mitreva M."/>
        </authorList>
    </citation>
    <scope>NUCLEOTIDE SEQUENCE [LARGE SCALE GENOMIC DNA]</scope>
</reference>
<keyword evidence="9" id="KW-0406">Ion transport</keyword>
<dbReference type="GO" id="GO:0005921">
    <property type="term" value="C:gap junction"/>
    <property type="evidence" value="ECO:0007669"/>
    <property type="project" value="UniProtKB-SubCell"/>
</dbReference>
<name>W2SX81_NECAM</name>
<dbReference type="AlphaFoldDB" id="W2SX81"/>
<evidence type="ECO:0000256" key="1">
    <source>
        <dbReference type="ARBA" id="ARBA00004610"/>
    </source>
</evidence>
<dbReference type="PANTHER" id="PTHR11893">
    <property type="entry name" value="INNEXIN"/>
    <property type="match status" value="1"/>
</dbReference>
<dbReference type="KEGG" id="nai:NECAME_13575"/>
<keyword evidence="10 12" id="KW-0472">Membrane</keyword>
<keyword evidence="7" id="KW-0965">Cell junction</keyword>
<dbReference type="GO" id="GO:0005886">
    <property type="term" value="C:plasma membrane"/>
    <property type="evidence" value="ECO:0007669"/>
    <property type="project" value="UniProtKB-SubCell"/>
</dbReference>
<evidence type="ECO:0000256" key="3">
    <source>
        <dbReference type="ARBA" id="ARBA00022448"/>
    </source>
</evidence>
<dbReference type="Proteomes" id="UP000053676">
    <property type="component" value="Unassembled WGS sequence"/>
</dbReference>
<evidence type="ECO:0000256" key="10">
    <source>
        <dbReference type="ARBA" id="ARBA00023136"/>
    </source>
</evidence>
<evidence type="ECO:0000256" key="7">
    <source>
        <dbReference type="ARBA" id="ARBA00022949"/>
    </source>
</evidence>
<keyword evidence="11" id="KW-0407">Ion channel</keyword>
<keyword evidence="3" id="KW-0813">Transport</keyword>
<dbReference type="GO" id="GO:0005243">
    <property type="term" value="F:gap junction channel activity"/>
    <property type="evidence" value="ECO:0007669"/>
    <property type="project" value="TreeGrafter"/>
</dbReference>
<dbReference type="EMBL" id="KI661333">
    <property type="protein sequence ID" value="ETN73252.1"/>
    <property type="molecule type" value="Genomic_DNA"/>
</dbReference>